<feature type="signal peptide" evidence="3">
    <location>
        <begin position="1"/>
        <end position="15"/>
    </location>
</feature>
<evidence type="ECO:0000256" key="2">
    <source>
        <dbReference type="SAM" id="Phobius"/>
    </source>
</evidence>
<dbReference type="EnsemblMetazoa" id="XM_024224933.1">
    <property type="protein sequence ID" value="XP_024080701.1"/>
    <property type="gene ID" value="LOC106668767"/>
</dbReference>
<evidence type="ECO:0000256" key="1">
    <source>
        <dbReference type="SAM" id="MobiDB-lite"/>
    </source>
</evidence>
<dbReference type="AlphaFoldDB" id="A0A8I6SCD6"/>
<sequence length="62" mass="7258">MLLILLHSYSQLVKAVCIGIGIYSFVLSKRSVDQKRYENMKSRERMRNSNQGEYNASSRKFI</sequence>
<protein>
    <submittedName>
        <fullName evidence="4">Uncharacterized protein</fullName>
    </submittedName>
</protein>
<organism evidence="4 5">
    <name type="scientific">Cimex lectularius</name>
    <name type="common">Bed bug</name>
    <name type="synonym">Acanthia lectularia</name>
    <dbReference type="NCBI Taxonomy" id="79782"/>
    <lineage>
        <taxon>Eukaryota</taxon>
        <taxon>Metazoa</taxon>
        <taxon>Ecdysozoa</taxon>
        <taxon>Arthropoda</taxon>
        <taxon>Hexapoda</taxon>
        <taxon>Insecta</taxon>
        <taxon>Pterygota</taxon>
        <taxon>Neoptera</taxon>
        <taxon>Paraneoptera</taxon>
        <taxon>Hemiptera</taxon>
        <taxon>Heteroptera</taxon>
        <taxon>Panheteroptera</taxon>
        <taxon>Cimicomorpha</taxon>
        <taxon>Cimicidae</taxon>
        <taxon>Cimex</taxon>
    </lineage>
</organism>
<keyword evidence="3" id="KW-0732">Signal</keyword>
<dbReference type="GeneID" id="106668767"/>
<dbReference type="Proteomes" id="UP000494040">
    <property type="component" value="Unassembled WGS sequence"/>
</dbReference>
<dbReference type="RefSeq" id="XP_024080701.1">
    <property type="nucleotide sequence ID" value="XM_024224933.1"/>
</dbReference>
<feature type="region of interest" description="Disordered" evidence="1">
    <location>
        <begin position="43"/>
        <end position="62"/>
    </location>
</feature>
<evidence type="ECO:0000313" key="5">
    <source>
        <dbReference type="Proteomes" id="UP000494040"/>
    </source>
</evidence>
<evidence type="ECO:0000313" key="4">
    <source>
        <dbReference type="EnsemblMetazoa" id="XP_024080701.1"/>
    </source>
</evidence>
<dbReference type="KEGG" id="clec:106668767"/>
<evidence type="ECO:0000256" key="3">
    <source>
        <dbReference type="SAM" id="SignalP"/>
    </source>
</evidence>
<dbReference type="InterPro" id="IPR031833">
    <property type="entry name" value="DUF4748"/>
</dbReference>
<reference evidence="4" key="1">
    <citation type="submission" date="2022-01" db="UniProtKB">
        <authorList>
            <consortium name="EnsemblMetazoa"/>
        </authorList>
    </citation>
    <scope>IDENTIFICATION</scope>
</reference>
<keyword evidence="2" id="KW-0472">Membrane</keyword>
<proteinExistence type="predicted"/>
<keyword evidence="2" id="KW-1133">Transmembrane helix</keyword>
<dbReference type="Pfam" id="PF15932">
    <property type="entry name" value="DUF4748"/>
    <property type="match status" value="1"/>
</dbReference>
<feature type="transmembrane region" description="Helical" evidence="2">
    <location>
        <begin position="6"/>
        <end position="26"/>
    </location>
</feature>
<keyword evidence="2" id="KW-0812">Transmembrane</keyword>
<name>A0A8I6SCD6_CIMLE</name>
<dbReference type="OrthoDB" id="6706212at2759"/>
<keyword evidence="5" id="KW-1185">Reference proteome</keyword>
<feature type="chain" id="PRO_5035312651" evidence="3">
    <location>
        <begin position="16"/>
        <end position="62"/>
    </location>
</feature>
<feature type="compositionally biased region" description="Polar residues" evidence="1">
    <location>
        <begin position="48"/>
        <end position="62"/>
    </location>
</feature>
<accession>A0A8I6SCD6</accession>